<accession>A0A2J6R5P3</accession>
<feature type="compositionally biased region" description="Polar residues" evidence="1">
    <location>
        <begin position="54"/>
        <end position="63"/>
    </location>
</feature>
<gene>
    <name evidence="3" type="ORF">L207DRAFT_589401</name>
</gene>
<dbReference type="InterPro" id="IPR045518">
    <property type="entry name" value="2EXR"/>
</dbReference>
<reference evidence="3 4" key="1">
    <citation type="submission" date="2016-04" db="EMBL/GenBank/DDBJ databases">
        <title>A degradative enzymes factory behind the ericoid mycorrhizal symbiosis.</title>
        <authorList>
            <consortium name="DOE Joint Genome Institute"/>
            <person name="Martino E."/>
            <person name="Morin E."/>
            <person name="Grelet G."/>
            <person name="Kuo A."/>
            <person name="Kohler A."/>
            <person name="Daghino S."/>
            <person name="Barry K."/>
            <person name="Choi C."/>
            <person name="Cichocki N."/>
            <person name="Clum A."/>
            <person name="Copeland A."/>
            <person name="Hainaut M."/>
            <person name="Haridas S."/>
            <person name="Labutti K."/>
            <person name="Lindquist E."/>
            <person name="Lipzen A."/>
            <person name="Khouja H.-R."/>
            <person name="Murat C."/>
            <person name="Ohm R."/>
            <person name="Olson A."/>
            <person name="Spatafora J."/>
            <person name="Veneault-Fourrey C."/>
            <person name="Henrissat B."/>
            <person name="Grigoriev I."/>
            <person name="Martin F."/>
            <person name="Perotto S."/>
        </authorList>
    </citation>
    <scope>NUCLEOTIDE SEQUENCE [LARGE SCALE GENOMIC DNA]</scope>
    <source>
        <strain evidence="3 4">F</strain>
    </source>
</reference>
<dbReference type="Pfam" id="PF20150">
    <property type="entry name" value="2EXR"/>
    <property type="match status" value="1"/>
</dbReference>
<protein>
    <recommendedName>
        <fullName evidence="2">2EXR domain-containing protein</fullName>
    </recommendedName>
</protein>
<dbReference type="Proteomes" id="UP000235786">
    <property type="component" value="Unassembled WGS sequence"/>
</dbReference>
<dbReference type="EMBL" id="KZ613955">
    <property type="protein sequence ID" value="PMD33847.1"/>
    <property type="molecule type" value="Genomic_DNA"/>
</dbReference>
<dbReference type="PANTHER" id="PTHR35910">
    <property type="entry name" value="2EXR DOMAIN-CONTAINING PROTEIN"/>
    <property type="match status" value="1"/>
</dbReference>
<evidence type="ECO:0000313" key="3">
    <source>
        <dbReference type="EMBL" id="PMD33847.1"/>
    </source>
</evidence>
<feature type="compositionally biased region" description="Low complexity" evidence="1">
    <location>
        <begin position="71"/>
        <end position="83"/>
    </location>
</feature>
<evidence type="ECO:0000259" key="2">
    <source>
        <dbReference type="Pfam" id="PF20150"/>
    </source>
</evidence>
<evidence type="ECO:0000313" key="4">
    <source>
        <dbReference type="Proteomes" id="UP000235786"/>
    </source>
</evidence>
<organism evidence="3 4">
    <name type="scientific">Hyaloscypha variabilis (strain UAMH 11265 / GT02V1 / F)</name>
    <name type="common">Meliniomyces variabilis</name>
    <dbReference type="NCBI Taxonomy" id="1149755"/>
    <lineage>
        <taxon>Eukaryota</taxon>
        <taxon>Fungi</taxon>
        <taxon>Dikarya</taxon>
        <taxon>Ascomycota</taxon>
        <taxon>Pezizomycotina</taxon>
        <taxon>Leotiomycetes</taxon>
        <taxon>Helotiales</taxon>
        <taxon>Hyaloscyphaceae</taxon>
        <taxon>Hyaloscypha</taxon>
        <taxon>Hyaloscypha variabilis</taxon>
    </lineage>
</organism>
<feature type="region of interest" description="Disordered" evidence="1">
    <location>
        <begin position="54"/>
        <end position="83"/>
    </location>
</feature>
<sequence length="361" mass="41089">MSLDTGWHLTPPPGWVPDFGILGQVRSNSSQSSSTHQDMEPFRNLLGRFTSRPSVPESVSLSDLQPKDYNSSATSTSHASDTSSIGECRYFSQLPMEIQLQVWTAAAKQEPDGGSRIFSLTPSSHRFAITLQDVNTLYTVVSQPRALPSVFQICRNSRAAAQKEYALLPTDFASKRGQRKMVYAHKIHDTLFFYKQTPGQFELLRKTFGTNLSNLGKEGYVRPEATRLFFKYLDNFRHVAIDWDVWWAFQGYEYLPLNWPRVLPSLDEILIVLTLERTLRVPLFFRRITPGTVRGQSAEIVMSMVDESIEAFRQCFPDEEPPRINVVAFSDGNESSHGDEAFLESMRQFRARFSSNVSHLQ</sequence>
<keyword evidence="4" id="KW-1185">Reference proteome</keyword>
<dbReference type="PANTHER" id="PTHR35910:SF6">
    <property type="entry name" value="2EXR DOMAIN-CONTAINING PROTEIN"/>
    <property type="match status" value="1"/>
</dbReference>
<name>A0A2J6R5P3_HYAVF</name>
<proteinExistence type="predicted"/>
<dbReference type="OrthoDB" id="3596450at2759"/>
<feature type="domain" description="2EXR" evidence="2">
    <location>
        <begin position="90"/>
        <end position="191"/>
    </location>
</feature>
<dbReference type="AlphaFoldDB" id="A0A2J6R5P3"/>
<evidence type="ECO:0000256" key="1">
    <source>
        <dbReference type="SAM" id="MobiDB-lite"/>
    </source>
</evidence>